<gene>
    <name evidence="2" type="ORF">NNC64_14655</name>
</gene>
<dbReference type="EMBL" id="JANDWZ010000051">
    <property type="protein sequence ID" value="MCP9565764.1"/>
    <property type="molecule type" value="Genomic_DNA"/>
</dbReference>
<reference evidence="2" key="1">
    <citation type="submission" date="2022-07" db="EMBL/GenBank/DDBJ databases">
        <title>Prevotella copri.</title>
        <authorList>
            <person name="Yang C."/>
        </authorList>
    </citation>
    <scope>NUCLEOTIDE SEQUENCE</scope>
    <source>
        <strain evidence="2">HF2107</strain>
    </source>
</reference>
<dbReference type="AlphaFoldDB" id="A0AAW5IR18"/>
<dbReference type="CDD" id="cd13120">
    <property type="entry name" value="BF2867_like_N"/>
    <property type="match status" value="1"/>
</dbReference>
<dbReference type="Proteomes" id="UP001205531">
    <property type="component" value="Unassembled WGS sequence"/>
</dbReference>
<sequence>MKKAFYMMAAAAIALSSCSSEETTDVAKSSAISFRPTVGLNSRGAELTTNNIENMWVSAFYNKSGKTEYGTAYFSNQLFTKGKDINGFIDPTSTLVWEKDKSYKFVAISPATSEWSAETPTITLDEVKFTNVTPASVIKDQKDLILGTATGTETNSNDIAGVVLNLDHVLSQIKIQVKNQNPSLEYHIKGIRIASVHKSGTYTHSTGNWTDLGDKTRYEVIFDAPIKLEEGATPTDLTDKLAVAPATDCGAMLVPQTFDAWAGIKDKSGDNYDNGAYISLLLNVKNKVTGKYMYPFNAGAAGECGWAAVAIPVSTKGAAKPEWLKGNKYIYTLDLSKGCGKVDPVTPEEKDDNPIVKPGVDGNPDKGENIFGELIAFKVTVKDWTDNIINIDGTTGTVAPAKKK</sequence>
<evidence type="ECO:0000256" key="1">
    <source>
        <dbReference type="SAM" id="SignalP"/>
    </source>
</evidence>
<name>A0AAW5IR18_9BACT</name>
<dbReference type="PROSITE" id="PS51257">
    <property type="entry name" value="PROKAR_LIPOPROTEIN"/>
    <property type="match status" value="1"/>
</dbReference>
<dbReference type="RefSeq" id="WP_254953908.1">
    <property type="nucleotide sequence ID" value="NZ_JANDWY010000047.1"/>
</dbReference>
<dbReference type="InterPro" id="IPR025049">
    <property type="entry name" value="Mfa-like_1"/>
</dbReference>
<keyword evidence="1" id="KW-0732">Signal</keyword>
<feature type="signal peptide" evidence="1">
    <location>
        <begin position="1"/>
        <end position="19"/>
    </location>
</feature>
<evidence type="ECO:0000313" key="3">
    <source>
        <dbReference type="Proteomes" id="UP001205531"/>
    </source>
</evidence>
<comment type="caution">
    <text evidence="2">The sequence shown here is derived from an EMBL/GenBank/DDBJ whole genome shotgun (WGS) entry which is preliminary data.</text>
</comment>
<feature type="chain" id="PRO_5043633125" evidence="1">
    <location>
        <begin position="20"/>
        <end position="404"/>
    </location>
</feature>
<evidence type="ECO:0000313" key="2">
    <source>
        <dbReference type="EMBL" id="MCP9565764.1"/>
    </source>
</evidence>
<proteinExistence type="predicted"/>
<accession>A0AAW5IR18</accession>
<dbReference type="Pfam" id="PF13149">
    <property type="entry name" value="Mfa_like_1"/>
    <property type="match status" value="1"/>
</dbReference>
<protein>
    <submittedName>
        <fullName evidence="2">Fimbrillin family protein</fullName>
    </submittedName>
</protein>
<organism evidence="2 3">
    <name type="scientific">Segatella copri</name>
    <dbReference type="NCBI Taxonomy" id="165179"/>
    <lineage>
        <taxon>Bacteria</taxon>
        <taxon>Pseudomonadati</taxon>
        <taxon>Bacteroidota</taxon>
        <taxon>Bacteroidia</taxon>
        <taxon>Bacteroidales</taxon>
        <taxon>Prevotellaceae</taxon>
        <taxon>Segatella</taxon>
    </lineage>
</organism>